<comment type="catalytic activity">
    <reaction evidence="8">
        <text>a D-alpha-amino acid + O2 + H2O = a 2-oxocarboxylate + H2O2 + NH4(+)</text>
        <dbReference type="Rhea" id="RHEA:21816"/>
        <dbReference type="ChEBI" id="CHEBI:15377"/>
        <dbReference type="ChEBI" id="CHEBI:15379"/>
        <dbReference type="ChEBI" id="CHEBI:16240"/>
        <dbReference type="ChEBI" id="CHEBI:28938"/>
        <dbReference type="ChEBI" id="CHEBI:35179"/>
        <dbReference type="ChEBI" id="CHEBI:59871"/>
        <dbReference type="EC" id="1.4.3.3"/>
    </reaction>
    <physiologicalReaction direction="left-to-right" evidence="8">
        <dbReference type="Rhea" id="RHEA:21817"/>
    </physiologicalReaction>
</comment>
<evidence type="ECO:0000256" key="6">
    <source>
        <dbReference type="ARBA" id="ARBA00039101"/>
    </source>
</evidence>
<evidence type="ECO:0000256" key="4">
    <source>
        <dbReference type="ARBA" id="ARBA00022827"/>
    </source>
</evidence>
<keyword evidence="11" id="KW-1185">Reference proteome</keyword>
<proteinExistence type="inferred from homology"/>
<comment type="cofactor">
    <cofactor evidence="1">
        <name>FAD</name>
        <dbReference type="ChEBI" id="CHEBI:57692"/>
    </cofactor>
</comment>
<dbReference type="Proteomes" id="UP001500945">
    <property type="component" value="Unassembled WGS sequence"/>
</dbReference>
<gene>
    <name evidence="10" type="ORF">GCM10023168_00180</name>
</gene>
<evidence type="ECO:0000256" key="2">
    <source>
        <dbReference type="ARBA" id="ARBA00006730"/>
    </source>
</evidence>
<dbReference type="Gene3D" id="3.40.50.720">
    <property type="entry name" value="NAD(P)-binding Rossmann-like Domain"/>
    <property type="match status" value="1"/>
</dbReference>
<accession>A0ABP8JUL9</accession>
<comment type="caution">
    <text evidence="10">The sequence shown here is derived from an EMBL/GenBank/DDBJ whole genome shotgun (WGS) entry which is preliminary data.</text>
</comment>
<protein>
    <recommendedName>
        <fullName evidence="7">D-amino-acid oxidase</fullName>
        <ecNumber evidence="6">1.4.3.3</ecNumber>
    </recommendedName>
</protein>
<evidence type="ECO:0000256" key="8">
    <source>
        <dbReference type="ARBA" id="ARBA00049547"/>
    </source>
</evidence>
<comment type="similarity">
    <text evidence="2">Belongs to the DAMOX/DASOX family.</text>
</comment>
<dbReference type="PIRSF" id="PIRSF000189">
    <property type="entry name" value="D-aa_oxidase"/>
    <property type="match status" value="1"/>
</dbReference>
<dbReference type="InterPro" id="IPR006076">
    <property type="entry name" value="FAD-dep_OxRdtase"/>
</dbReference>
<dbReference type="EMBL" id="BAABGM010000001">
    <property type="protein sequence ID" value="GAA4396374.1"/>
    <property type="molecule type" value="Genomic_DNA"/>
</dbReference>
<dbReference type="SUPFAM" id="SSF51971">
    <property type="entry name" value="Nucleotide-binding domain"/>
    <property type="match status" value="1"/>
</dbReference>
<feature type="domain" description="FAD dependent oxidoreductase" evidence="9">
    <location>
        <begin position="3"/>
        <end position="309"/>
    </location>
</feature>
<dbReference type="EC" id="1.4.3.3" evidence="6"/>
<dbReference type="PANTHER" id="PTHR11530">
    <property type="entry name" value="D-AMINO ACID OXIDASE"/>
    <property type="match status" value="1"/>
</dbReference>
<evidence type="ECO:0000256" key="5">
    <source>
        <dbReference type="ARBA" id="ARBA00023002"/>
    </source>
</evidence>
<reference evidence="11" key="1">
    <citation type="journal article" date="2019" name="Int. J. Syst. Evol. Microbiol.">
        <title>The Global Catalogue of Microorganisms (GCM) 10K type strain sequencing project: providing services to taxonomists for standard genome sequencing and annotation.</title>
        <authorList>
            <consortium name="The Broad Institute Genomics Platform"/>
            <consortium name="The Broad Institute Genome Sequencing Center for Infectious Disease"/>
            <person name="Wu L."/>
            <person name="Ma J."/>
        </authorList>
    </citation>
    <scope>NUCLEOTIDE SEQUENCE [LARGE SCALE GENOMIC DNA]</scope>
    <source>
        <strain evidence="11">JCM 17809</strain>
    </source>
</reference>
<keyword evidence="3" id="KW-0285">Flavoprotein</keyword>
<keyword evidence="4" id="KW-0274">FAD</keyword>
<sequence length="317" mass="33115">MARVTVVGGGVVGLTTALELARAGHVVRCVRDAPVADTVSALAGGLWFPYHVDPRDRVLRWGSVARERFAALAADPSSGVALRDGVVVERGAPDRWWTQGLPGWREAAAHELPPGATGGVVATVPLVTMPVFLPWLEDRCREAGVELADAHVEHLDDLDPVAAQVVVVAAGLQSGPLVGDDRGMPSRGQVALLENPGLHRWVVDDAHPDGMVYALPHPGWVVCGGTDVEGEWDTEPDPRVHDDIVARVRAVVPELADAAVLGSRVGLRPVAPSVSLAASERSGRLVVTNHGHGGAGVTLSWGCAAEVVALVGKHTAS</sequence>
<evidence type="ECO:0000313" key="10">
    <source>
        <dbReference type="EMBL" id="GAA4396374.1"/>
    </source>
</evidence>
<evidence type="ECO:0000256" key="3">
    <source>
        <dbReference type="ARBA" id="ARBA00022630"/>
    </source>
</evidence>
<evidence type="ECO:0000313" key="11">
    <source>
        <dbReference type="Proteomes" id="UP001500945"/>
    </source>
</evidence>
<dbReference type="Pfam" id="PF01266">
    <property type="entry name" value="DAO"/>
    <property type="match status" value="1"/>
</dbReference>
<dbReference type="PANTHER" id="PTHR11530:SF11">
    <property type="entry name" value="D-ASPARTATE OXIDASE"/>
    <property type="match status" value="1"/>
</dbReference>
<dbReference type="Gene3D" id="3.30.9.10">
    <property type="entry name" value="D-Amino Acid Oxidase, subunit A, domain 2"/>
    <property type="match status" value="1"/>
</dbReference>
<dbReference type="SUPFAM" id="SSF54373">
    <property type="entry name" value="FAD-linked reductases, C-terminal domain"/>
    <property type="match status" value="1"/>
</dbReference>
<organism evidence="10 11">
    <name type="scientific">Fodinibacter luteus</name>
    <dbReference type="NCBI Taxonomy" id="552064"/>
    <lineage>
        <taxon>Bacteria</taxon>
        <taxon>Bacillati</taxon>
        <taxon>Actinomycetota</taxon>
        <taxon>Actinomycetes</taxon>
        <taxon>Micrococcales</taxon>
        <taxon>Intrasporangiaceae</taxon>
        <taxon>Fodinibacter (ex Wang et al. 2009)</taxon>
    </lineage>
</organism>
<name>A0ABP8JUL9_9MICO</name>
<dbReference type="RefSeq" id="WP_345200932.1">
    <property type="nucleotide sequence ID" value="NZ_BAABGM010000001.1"/>
</dbReference>
<dbReference type="InterPro" id="IPR023209">
    <property type="entry name" value="DAO"/>
</dbReference>
<evidence type="ECO:0000259" key="9">
    <source>
        <dbReference type="Pfam" id="PF01266"/>
    </source>
</evidence>
<evidence type="ECO:0000256" key="1">
    <source>
        <dbReference type="ARBA" id="ARBA00001974"/>
    </source>
</evidence>
<evidence type="ECO:0000256" key="7">
    <source>
        <dbReference type="ARBA" id="ARBA00039751"/>
    </source>
</evidence>
<keyword evidence="5" id="KW-0560">Oxidoreductase</keyword>